<dbReference type="SMART" id="SM00267">
    <property type="entry name" value="GGDEF"/>
    <property type="match status" value="1"/>
</dbReference>
<dbReference type="Pfam" id="PF01590">
    <property type="entry name" value="GAF"/>
    <property type="match status" value="1"/>
</dbReference>
<keyword evidence="6" id="KW-1185">Reference proteome</keyword>
<feature type="domain" description="GGDEF" evidence="4">
    <location>
        <begin position="212"/>
        <end position="353"/>
    </location>
</feature>
<dbReference type="GO" id="GO:0052621">
    <property type="term" value="F:diguanylate cyclase activity"/>
    <property type="evidence" value="ECO:0007669"/>
    <property type="project" value="UniProtKB-EC"/>
</dbReference>
<organism evidence="5 6">
    <name type="scientific">Shewanella maritima</name>
    <dbReference type="NCBI Taxonomy" id="2520507"/>
    <lineage>
        <taxon>Bacteria</taxon>
        <taxon>Pseudomonadati</taxon>
        <taxon>Pseudomonadota</taxon>
        <taxon>Gammaproteobacteria</taxon>
        <taxon>Alteromonadales</taxon>
        <taxon>Shewanellaceae</taxon>
        <taxon>Shewanella</taxon>
    </lineage>
</organism>
<dbReference type="InterPro" id="IPR000160">
    <property type="entry name" value="GGDEF_dom"/>
</dbReference>
<proteinExistence type="predicted"/>
<evidence type="ECO:0000313" key="6">
    <source>
        <dbReference type="Proteomes" id="UP000291106"/>
    </source>
</evidence>
<dbReference type="InterPro" id="IPR029787">
    <property type="entry name" value="Nucleotide_cyclase"/>
</dbReference>
<dbReference type="AlphaFoldDB" id="A0A411PEC2"/>
<dbReference type="EC" id="2.7.7.65" evidence="2"/>
<dbReference type="PROSITE" id="PS50887">
    <property type="entry name" value="GGDEF"/>
    <property type="match status" value="1"/>
</dbReference>
<dbReference type="NCBIfam" id="TIGR00254">
    <property type="entry name" value="GGDEF"/>
    <property type="match status" value="1"/>
</dbReference>
<dbReference type="Gene3D" id="3.30.70.270">
    <property type="match status" value="1"/>
</dbReference>
<protein>
    <recommendedName>
        <fullName evidence="2">diguanylate cyclase</fullName>
        <ecNumber evidence="2">2.7.7.65</ecNumber>
    </recommendedName>
</protein>
<dbReference type="OrthoDB" id="5800589at2"/>
<dbReference type="InterPro" id="IPR050469">
    <property type="entry name" value="Diguanylate_Cyclase"/>
</dbReference>
<dbReference type="Pfam" id="PF00990">
    <property type="entry name" value="GGDEF"/>
    <property type="match status" value="1"/>
</dbReference>
<comment type="catalytic activity">
    <reaction evidence="3">
        <text>2 GTP = 3',3'-c-di-GMP + 2 diphosphate</text>
        <dbReference type="Rhea" id="RHEA:24898"/>
        <dbReference type="ChEBI" id="CHEBI:33019"/>
        <dbReference type="ChEBI" id="CHEBI:37565"/>
        <dbReference type="ChEBI" id="CHEBI:58805"/>
        <dbReference type="EC" id="2.7.7.65"/>
    </reaction>
</comment>
<dbReference type="SUPFAM" id="SSF55073">
    <property type="entry name" value="Nucleotide cyclase"/>
    <property type="match status" value="1"/>
</dbReference>
<accession>A0A411PEC2</accession>
<dbReference type="InterPro" id="IPR043128">
    <property type="entry name" value="Rev_trsase/Diguanyl_cyclase"/>
</dbReference>
<dbReference type="SUPFAM" id="SSF55781">
    <property type="entry name" value="GAF domain-like"/>
    <property type="match status" value="1"/>
</dbReference>
<dbReference type="InterPro" id="IPR029016">
    <property type="entry name" value="GAF-like_dom_sf"/>
</dbReference>
<dbReference type="Proteomes" id="UP000291106">
    <property type="component" value="Chromosome"/>
</dbReference>
<dbReference type="PANTHER" id="PTHR45138:SF9">
    <property type="entry name" value="DIGUANYLATE CYCLASE DGCM-RELATED"/>
    <property type="match status" value="1"/>
</dbReference>
<comment type="cofactor">
    <cofactor evidence="1">
        <name>Mg(2+)</name>
        <dbReference type="ChEBI" id="CHEBI:18420"/>
    </cofactor>
</comment>
<dbReference type="KEGG" id="smai:EXU30_03810"/>
<dbReference type="Gene3D" id="3.30.450.40">
    <property type="match status" value="1"/>
</dbReference>
<name>A0A411PEC2_9GAMM</name>
<evidence type="ECO:0000259" key="4">
    <source>
        <dbReference type="PROSITE" id="PS50887"/>
    </source>
</evidence>
<evidence type="ECO:0000256" key="3">
    <source>
        <dbReference type="ARBA" id="ARBA00034247"/>
    </source>
</evidence>
<dbReference type="FunFam" id="3.30.70.270:FF:000001">
    <property type="entry name" value="Diguanylate cyclase domain protein"/>
    <property type="match status" value="1"/>
</dbReference>
<evidence type="ECO:0000256" key="2">
    <source>
        <dbReference type="ARBA" id="ARBA00012528"/>
    </source>
</evidence>
<dbReference type="InterPro" id="IPR003018">
    <property type="entry name" value="GAF"/>
</dbReference>
<sequence>MTNKSSSELVIRRLYQITQSHHQGFEQQLSELLKMGLERFELDIGILSNIEGDNYLVEHCVTPDDVSLKSGDCFDFGESYCNITCKAQGPISIEHMGKDDKYASHPAYKAFGLESYIGIPLRLNGQLYGTLNFSSPKPYTRHFKEVDIDALQLMASWIEVELIRREQEQQLKALNEELRQLADFDSLTEIPNRRGMRKTLQKDINRLSRVKGQGTLALIDIDNFKQLNDAYGHQTGDQALTEVAKVINSGLRDYDLVARFGGEEFLLWLPDTQESGCQKVSRRIMNDIGQIKLTNNPITVSIGSCSFDFKAMLHHSSRSLNIDKIIDDAISIADNALYDAKAQGRNRLITTEHQF</sequence>
<gene>
    <name evidence="5" type="ORF">EXU30_03810</name>
</gene>
<evidence type="ECO:0000256" key="1">
    <source>
        <dbReference type="ARBA" id="ARBA00001946"/>
    </source>
</evidence>
<dbReference type="RefSeq" id="WP_130597893.1">
    <property type="nucleotide sequence ID" value="NZ_CP036200.1"/>
</dbReference>
<dbReference type="CDD" id="cd01949">
    <property type="entry name" value="GGDEF"/>
    <property type="match status" value="1"/>
</dbReference>
<dbReference type="EMBL" id="CP036200">
    <property type="protein sequence ID" value="QBF81919.1"/>
    <property type="molecule type" value="Genomic_DNA"/>
</dbReference>
<evidence type="ECO:0000313" key="5">
    <source>
        <dbReference type="EMBL" id="QBF81919.1"/>
    </source>
</evidence>
<reference evidence="5 6" key="1">
    <citation type="submission" date="2019-02" db="EMBL/GenBank/DDBJ databases">
        <title>Shewanella sp. D4-2 isolated from Dokdo Island.</title>
        <authorList>
            <person name="Baek K."/>
        </authorList>
    </citation>
    <scope>NUCLEOTIDE SEQUENCE [LARGE SCALE GENOMIC DNA]</scope>
    <source>
        <strain evidence="5 6">D4-2</strain>
    </source>
</reference>
<dbReference type="PANTHER" id="PTHR45138">
    <property type="entry name" value="REGULATORY COMPONENTS OF SENSORY TRANSDUCTION SYSTEM"/>
    <property type="match status" value="1"/>
</dbReference>